<dbReference type="PROSITE" id="PS50011">
    <property type="entry name" value="PROTEIN_KINASE_DOM"/>
    <property type="match status" value="1"/>
</dbReference>
<dbReference type="KEGG" id="eiv:EIN_356460"/>
<dbReference type="PANTHER" id="PTHR45756">
    <property type="entry name" value="PALMITOYLTRANSFERASE"/>
    <property type="match status" value="1"/>
</dbReference>
<dbReference type="VEuPathDB" id="AmoebaDB:EIN_356460"/>
<dbReference type="OrthoDB" id="339325at2759"/>
<dbReference type="GeneID" id="14891533"/>
<proteinExistence type="predicted"/>
<dbReference type="EMBL" id="KB206358">
    <property type="protein sequence ID" value="ELP92555.1"/>
    <property type="molecule type" value="Genomic_DNA"/>
</dbReference>
<dbReference type="Pfam" id="PF07714">
    <property type="entry name" value="PK_Tyr_Ser-Thr"/>
    <property type="match status" value="1"/>
</dbReference>
<accession>L7FQ70</accession>
<reference evidence="2 3" key="1">
    <citation type="submission" date="2012-10" db="EMBL/GenBank/DDBJ databases">
        <authorList>
            <person name="Zafar N."/>
            <person name="Inman J."/>
            <person name="Hall N."/>
            <person name="Lorenzi H."/>
            <person name="Caler E."/>
        </authorList>
    </citation>
    <scope>NUCLEOTIDE SEQUENCE [LARGE SCALE GENOMIC DNA]</scope>
    <source>
        <strain evidence="2 3">IP1</strain>
    </source>
</reference>
<dbReference type="InterPro" id="IPR011009">
    <property type="entry name" value="Kinase-like_dom_sf"/>
</dbReference>
<protein>
    <submittedName>
        <fullName evidence="2">Protein serine/threonine kinase, putative</fullName>
    </submittedName>
</protein>
<keyword evidence="2" id="KW-0808">Transferase</keyword>
<dbReference type="OMA" id="AYSGMEF"/>
<keyword evidence="3" id="KW-1185">Reference proteome</keyword>
<organism evidence="2 3">
    <name type="scientific">Entamoeba invadens IP1</name>
    <dbReference type="NCBI Taxonomy" id="370355"/>
    <lineage>
        <taxon>Eukaryota</taxon>
        <taxon>Amoebozoa</taxon>
        <taxon>Evosea</taxon>
        <taxon>Archamoebae</taxon>
        <taxon>Mastigamoebida</taxon>
        <taxon>Entamoebidae</taxon>
        <taxon>Entamoeba</taxon>
    </lineage>
</organism>
<dbReference type="GO" id="GO:0005524">
    <property type="term" value="F:ATP binding"/>
    <property type="evidence" value="ECO:0007669"/>
    <property type="project" value="InterPro"/>
</dbReference>
<evidence type="ECO:0000259" key="1">
    <source>
        <dbReference type="PROSITE" id="PS50011"/>
    </source>
</evidence>
<name>L7FQ70_ENTIV</name>
<gene>
    <name evidence="2" type="ORF">EIN_356460</name>
</gene>
<dbReference type="Proteomes" id="UP000014680">
    <property type="component" value="Unassembled WGS sequence"/>
</dbReference>
<dbReference type="SUPFAM" id="SSF56112">
    <property type="entry name" value="Protein kinase-like (PK-like)"/>
    <property type="match status" value="1"/>
</dbReference>
<keyword evidence="2" id="KW-0418">Kinase</keyword>
<dbReference type="PANTHER" id="PTHR45756:SF1">
    <property type="entry name" value="PROTEIN KINASE DOMAIN CONTAINING PROTEIN"/>
    <property type="match status" value="1"/>
</dbReference>
<dbReference type="InterPro" id="IPR000719">
    <property type="entry name" value="Prot_kinase_dom"/>
</dbReference>
<dbReference type="AlphaFoldDB" id="L7FQ70"/>
<feature type="domain" description="Protein kinase" evidence="1">
    <location>
        <begin position="1"/>
        <end position="112"/>
    </location>
</feature>
<dbReference type="Gene3D" id="1.10.510.10">
    <property type="entry name" value="Transferase(Phosphotransferase) domain 1"/>
    <property type="match status" value="1"/>
</dbReference>
<evidence type="ECO:0000313" key="2">
    <source>
        <dbReference type="EMBL" id="ELP92555.1"/>
    </source>
</evidence>
<dbReference type="GO" id="GO:0004672">
    <property type="term" value="F:protein kinase activity"/>
    <property type="evidence" value="ECO:0007669"/>
    <property type="project" value="InterPro"/>
</dbReference>
<dbReference type="RefSeq" id="XP_004259326.1">
    <property type="nucleotide sequence ID" value="XM_004259278.1"/>
</dbReference>
<dbReference type="InterPro" id="IPR001245">
    <property type="entry name" value="Ser-Thr/Tyr_kinase_cat_dom"/>
</dbReference>
<sequence length="112" mass="13191">MLLTNMTFTKGIGTPVYMAPEILKQDKYKKPADVYSFAITMFECFGWQKAYSGMEFNFSWKIAEFVIFGHRLDNNRNIHHKIYMIIQKCCIQKPNDRTDIENVIKELQDVSI</sequence>
<evidence type="ECO:0000313" key="3">
    <source>
        <dbReference type="Proteomes" id="UP000014680"/>
    </source>
</evidence>
<dbReference type="InterPro" id="IPR053215">
    <property type="entry name" value="TKL_Ser/Thr_kinase"/>
</dbReference>